<comment type="caution">
    <text evidence="2">The sequence shown here is derived from an EMBL/GenBank/DDBJ whole genome shotgun (WGS) entry which is preliminary data.</text>
</comment>
<dbReference type="AlphaFoldDB" id="A0ABD5Z364"/>
<evidence type="ECO:0000313" key="2">
    <source>
        <dbReference type="EMBL" id="MFC7199627.1"/>
    </source>
</evidence>
<accession>A0ABD5Z364</accession>
<evidence type="ECO:0000256" key="1">
    <source>
        <dbReference type="SAM" id="Phobius"/>
    </source>
</evidence>
<keyword evidence="3" id="KW-1185">Reference proteome</keyword>
<feature type="transmembrane region" description="Helical" evidence="1">
    <location>
        <begin position="16"/>
        <end position="35"/>
    </location>
</feature>
<keyword evidence="1" id="KW-1133">Transmembrane helix</keyword>
<dbReference type="RefSeq" id="WP_279529556.1">
    <property type="nucleotide sequence ID" value="NZ_CP122312.1"/>
</dbReference>
<keyword evidence="1" id="KW-0812">Transmembrane</keyword>
<dbReference type="EMBL" id="JBHTAR010000011">
    <property type="protein sequence ID" value="MFC7199627.1"/>
    <property type="molecule type" value="Genomic_DNA"/>
</dbReference>
<reference evidence="2 3" key="1">
    <citation type="journal article" date="2019" name="Int. J. Syst. Evol. Microbiol.">
        <title>The Global Catalogue of Microorganisms (GCM) 10K type strain sequencing project: providing services to taxonomists for standard genome sequencing and annotation.</title>
        <authorList>
            <consortium name="The Broad Institute Genomics Platform"/>
            <consortium name="The Broad Institute Genome Sequencing Center for Infectious Disease"/>
            <person name="Wu L."/>
            <person name="Ma J."/>
        </authorList>
    </citation>
    <scope>NUCLEOTIDE SEQUENCE [LARGE SCALE GENOMIC DNA]</scope>
    <source>
        <strain evidence="2 3">XZGYJ-43</strain>
    </source>
</reference>
<keyword evidence="1" id="KW-0472">Membrane</keyword>
<proteinExistence type="predicted"/>
<name>A0ABD5Z364_9EURY</name>
<dbReference type="Proteomes" id="UP001596447">
    <property type="component" value="Unassembled WGS sequence"/>
</dbReference>
<evidence type="ECO:0000313" key="3">
    <source>
        <dbReference type="Proteomes" id="UP001596447"/>
    </source>
</evidence>
<organism evidence="2 3">
    <name type="scientific">Halospeciosus flavus</name>
    <dbReference type="NCBI Taxonomy" id="3032283"/>
    <lineage>
        <taxon>Archaea</taxon>
        <taxon>Methanobacteriati</taxon>
        <taxon>Methanobacteriota</taxon>
        <taxon>Stenosarchaea group</taxon>
        <taxon>Halobacteria</taxon>
        <taxon>Halobacteriales</taxon>
        <taxon>Halobacteriaceae</taxon>
        <taxon>Halospeciosus</taxon>
    </lineage>
</organism>
<protein>
    <submittedName>
        <fullName evidence="2">Uncharacterized protein</fullName>
    </submittedName>
</protein>
<sequence>MFDPSSDLSSGQKRRVVVGVVLLVAVGIGAIGVAADFQEKRLDAEVTVVNTSDPTNIHRASVLTIRVHNQESRAIDPEFQTVHGQLMTHFYWNRIDGPETLQPGESAVYRLRAPVATAAIPYETRTMLAVNDEGVDDQLRTIFTLDARKPPDVLNPSFQHWLVQSGSGNYPYRWARVTTDRRGERTVIESAPNESGATLSVRGVDRESGPWSMARLYQQSAFPSTLHVEATPHTVVQNTTGEPPRAVGVGVRESNHRVWVVFADVENRTVVHQQGDPSYLYVYVPAEPGERVSTTVDVQALYEQHNWELPAKEQWVVDSVNYERRPVRTFGFAAVYPGHETQNASITIHEISS</sequence>
<gene>
    <name evidence="2" type="ORF">ACFQJ9_09415</name>
</gene>